<name>A0A7X6B883_9SPHN</name>
<dbReference type="InterPro" id="IPR036390">
    <property type="entry name" value="WH_DNA-bd_sf"/>
</dbReference>
<dbReference type="EMBL" id="JAATIT010000001">
    <property type="protein sequence ID" value="NJB88517.1"/>
    <property type="molecule type" value="Genomic_DNA"/>
</dbReference>
<keyword evidence="6" id="KW-1185">Reference proteome</keyword>
<dbReference type="AlphaFoldDB" id="A0A7X6B883"/>
<dbReference type="SMART" id="SM00895">
    <property type="entry name" value="FCD"/>
    <property type="match status" value="1"/>
</dbReference>
<dbReference type="GO" id="GO:0003700">
    <property type="term" value="F:DNA-binding transcription factor activity"/>
    <property type="evidence" value="ECO:0007669"/>
    <property type="project" value="InterPro"/>
</dbReference>
<evidence type="ECO:0000259" key="4">
    <source>
        <dbReference type="PROSITE" id="PS50949"/>
    </source>
</evidence>
<evidence type="ECO:0000256" key="2">
    <source>
        <dbReference type="ARBA" id="ARBA00023125"/>
    </source>
</evidence>
<gene>
    <name evidence="5" type="ORF">GGR90_000669</name>
</gene>
<keyword evidence="1" id="KW-0805">Transcription regulation</keyword>
<dbReference type="InterPro" id="IPR008920">
    <property type="entry name" value="TF_FadR/GntR_C"/>
</dbReference>
<dbReference type="InterPro" id="IPR011711">
    <property type="entry name" value="GntR_C"/>
</dbReference>
<evidence type="ECO:0000256" key="3">
    <source>
        <dbReference type="ARBA" id="ARBA00023163"/>
    </source>
</evidence>
<dbReference type="PANTHER" id="PTHR43537">
    <property type="entry name" value="TRANSCRIPTIONAL REGULATOR, GNTR FAMILY"/>
    <property type="match status" value="1"/>
</dbReference>
<dbReference type="Proteomes" id="UP000535078">
    <property type="component" value="Unassembled WGS sequence"/>
</dbReference>
<dbReference type="PANTHER" id="PTHR43537:SF24">
    <property type="entry name" value="GLUCONATE OPERON TRANSCRIPTIONAL REPRESSOR"/>
    <property type="match status" value="1"/>
</dbReference>
<sequence length="225" mass="25859">MTDDIVEWRIQPGSWLREREIAARFGVSHAPVREAFRHLARIGLVKVVPWRGTYVIDIDEHAANEVYELWKSLFGVVCRLAAVEMTDRDGRELMHRLVEYKDVTQRTENTFEHIKVSNRIGRFIAKRSNAPLALELLDRVALLARWQHNVYTDSYIETHGNDAAKRSAILYDALCRHIVTRDGDAADAVARDLIGVTQNSFGRALEEYKARHAKTKPSRRRAKVT</sequence>
<feature type="domain" description="HTH gntR-type" evidence="4">
    <location>
        <begin position="1"/>
        <end position="58"/>
    </location>
</feature>
<dbReference type="InterPro" id="IPR036388">
    <property type="entry name" value="WH-like_DNA-bd_sf"/>
</dbReference>
<accession>A0A7X6B883</accession>
<reference evidence="5 6" key="1">
    <citation type="submission" date="2020-03" db="EMBL/GenBank/DDBJ databases">
        <title>Genomic Encyclopedia of Type Strains, Phase IV (KMG-IV): sequencing the most valuable type-strain genomes for metagenomic binning, comparative biology and taxonomic classification.</title>
        <authorList>
            <person name="Goeker M."/>
        </authorList>
    </citation>
    <scope>NUCLEOTIDE SEQUENCE [LARGE SCALE GENOMIC DNA]</scope>
    <source>
        <strain evidence="5 6">DSM 25229</strain>
    </source>
</reference>
<dbReference type="GO" id="GO:0003677">
    <property type="term" value="F:DNA binding"/>
    <property type="evidence" value="ECO:0007669"/>
    <property type="project" value="UniProtKB-KW"/>
</dbReference>
<dbReference type="Pfam" id="PF00392">
    <property type="entry name" value="GntR"/>
    <property type="match status" value="1"/>
</dbReference>
<keyword evidence="2 5" id="KW-0238">DNA-binding</keyword>
<evidence type="ECO:0000256" key="1">
    <source>
        <dbReference type="ARBA" id="ARBA00023015"/>
    </source>
</evidence>
<comment type="caution">
    <text evidence="5">The sequence shown here is derived from an EMBL/GenBank/DDBJ whole genome shotgun (WGS) entry which is preliminary data.</text>
</comment>
<keyword evidence="3" id="KW-0804">Transcription</keyword>
<dbReference type="Gene3D" id="1.20.120.530">
    <property type="entry name" value="GntR ligand-binding domain-like"/>
    <property type="match status" value="1"/>
</dbReference>
<proteinExistence type="predicted"/>
<protein>
    <submittedName>
        <fullName evidence="5">DNA-binding GntR family transcriptional regulator</fullName>
    </submittedName>
</protein>
<organism evidence="5 6">
    <name type="scientific">Sphingopyxis italica</name>
    <dbReference type="NCBI Taxonomy" id="1129133"/>
    <lineage>
        <taxon>Bacteria</taxon>
        <taxon>Pseudomonadati</taxon>
        <taxon>Pseudomonadota</taxon>
        <taxon>Alphaproteobacteria</taxon>
        <taxon>Sphingomonadales</taxon>
        <taxon>Sphingomonadaceae</taxon>
        <taxon>Sphingopyxis</taxon>
    </lineage>
</organism>
<dbReference type="PROSITE" id="PS50949">
    <property type="entry name" value="HTH_GNTR"/>
    <property type="match status" value="1"/>
</dbReference>
<dbReference type="SMART" id="SM00345">
    <property type="entry name" value="HTH_GNTR"/>
    <property type="match status" value="1"/>
</dbReference>
<dbReference type="Gene3D" id="1.10.10.10">
    <property type="entry name" value="Winged helix-like DNA-binding domain superfamily/Winged helix DNA-binding domain"/>
    <property type="match status" value="1"/>
</dbReference>
<dbReference type="SUPFAM" id="SSF48008">
    <property type="entry name" value="GntR ligand-binding domain-like"/>
    <property type="match status" value="1"/>
</dbReference>
<evidence type="ECO:0000313" key="5">
    <source>
        <dbReference type="EMBL" id="NJB88517.1"/>
    </source>
</evidence>
<dbReference type="SUPFAM" id="SSF46785">
    <property type="entry name" value="Winged helix' DNA-binding domain"/>
    <property type="match status" value="1"/>
</dbReference>
<evidence type="ECO:0000313" key="6">
    <source>
        <dbReference type="Proteomes" id="UP000535078"/>
    </source>
</evidence>
<dbReference type="InterPro" id="IPR000524">
    <property type="entry name" value="Tscrpt_reg_HTH_GntR"/>
</dbReference>
<dbReference type="RefSeq" id="WP_197411506.1">
    <property type="nucleotide sequence ID" value="NZ_JAATIT010000001.1"/>
</dbReference>